<feature type="region of interest" description="Disordered" evidence="1">
    <location>
        <begin position="1"/>
        <end position="26"/>
    </location>
</feature>
<feature type="transmembrane region" description="Helical" evidence="2">
    <location>
        <begin position="45"/>
        <end position="65"/>
    </location>
</feature>
<dbReference type="Proteomes" id="UP000241647">
    <property type="component" value="Unassembled WGS sequence"/>
</dbReference>
<accession>A0A2T2YTP4</accession>
<organism evidence="3 4">
    <name type="scientific">Nocardia nova</name>
    <dbReference type="NCBI Taxonomy" id="37330"/>
    <lineage>
        <taxon>Bacteria</taxon>
        <taxon>Bacillati</taxon>
        <taxon>Actinomycetota</taxon>
        <taxon>Actinomycetes</taxon>
        <taxon>Mycobacteriales</taxon>
        <taxon>Nocardiaceae</taxon>
        <taxon>Nocardia</taxon>
    </lineage>
</organism>
<dbReference type="EMBL" id="PYHS01000020">
    <property type="protein sequence ID" value="PSR58884.1"/>
    <property type="molecule type" value="Genomic_DNA"/>
</dbReference>
<evidence type="ECO:0000313" key="3">
    <source>
        <dbReference type="EMBL" id="PSR58884.1"/>
    </source>
</evidence>
<gene>
    <name evidence="3" type="ORF">C8259_29355</name>
</gene>
<dbReference type="AlphaFoldDB" id="A0A2T2YTP4"/>
<keyword evidence="2" id="KW-1133">Transmembrane helix</keyword>
<name>A0A2T2YTP4_9NOCA</name>
<evidence type="ECO:0000256" key="1">
    <source>
        <dbReference type="SAM" id="MobiDB-lite"/>
    </source>
</evidence>
<comment type="caution">
    <text evidence="3">The sequence shown here is derived from an EMBL/GenBank/DDBJ whole genome shotgun (WGS) entry which is preliminary data.</text>
</comment>
<sequence>MRSADGAGTGRRGRGPPRRGVALRTRPSPARPACLYLFTRIDADIWGRGLVLVGLGAILALVNSVRTRRAHPELRIAHAAKAIVNPRPADAARPSWHPIGNR</sequence>
<keyword evidence="2" id="KW-0812">Transmembrane</keyword>
<evidence type="ECO:0000313" key="4">
    <source>
        <dbReference type="Proteomes" id="UP000241647"/>
    </source>
</evidence>
<reference evidence="3 4" key="1">
    <citation type="submission" date="2018-02" db="EMBL/GenBank/DDBJ databases">
        <title>8 Nocardia nova and 1 Nocardia cyriacigeorgica strain used for evolution to TMP-SMX.</title>
        <authorList>
            <person name="Mehta H."/>
            <person name="Weng J."/>
            <person name="Shamoo Y."/>
        </authorList>
    </citation>
    <scope>NUCLEOTIDE SEQUENCE [LARGE SCALE GENOMIC DNA]</scope>
    <source>
        <strain evidence="3 4">ATCC 33727</strain>
    </source>
</reference>
<protein>
    <submittedName>
        <fullName evidence="3">Uncharacterized protein</fullName>
    </submittedName>
</protein>
<proteinExistence type="predicted"/>
<keyword evidence="2" id="KW-0472">Membrane</keyword>
<evidence type="ECO:0000256" key="2">
    <source>
        <dbReference type="SAM" id="Phobius"/>
    </source>
</evidence>